<dbReference type="AlphaFoldDB" id="A0A1B2JJ53"/>
<dbReference type="PANTHER" id="PTHR15141">
    <property type="entry name" value="TRANSCRIPTION ELONGATION FACTOR B POLYPEPTIDE 3"/>
    <property type="match status" value="1"/>
</dbReference>
<evidence type="ECO:0000256" key="1">
    <source>
        <dbReference type="SAM" id="Coils"/>
    </source>
</evidence>
<evidence type="ECO:0000313" key="3">
    <source>
        <dbReference type="EMBL" id="ANZ77905.1"/>
    </source>
</evidence>
<dbReference type="Pfam" id="PF06881">
    <property type="entry name" value="Elongin_A"/>
    <property type="match status" value="1"/>
</dbReference>
<keyword evidence="1" id="KW-0175">Coiled coil</keyword>
<evidence type="ECO:0000256" key="2">
    <source>
        <dbReference type="SAM" id="MobiDB-lite"/>
    </source>
</evidence>
<dbReference type="InterPro" id="IPR051870">
    <property type="entry name" value="Elongin-A_domain"/>
</dbReference>
<keyword evidence="4" id="KW-1185">Reference proteome</keyword>
<feature type="region of interest" description="Disordered" evidence="2">
    <location>
        <begin position="214"/>
        <end position="265"/>
    </location>
</feature>
<gene>
    <name evidence="3" type="ORF">ATY40_BA7504764</name>
</gene>
<accession>A0A1B2JJ53</accession>
<dbReference type="Gene3D" id="6.10.250.3180">
    <property type="match status" value="1"/>
</dbReference>
<feature type="coiled-coil region" evidence="1">
    <location>
        <begin position="98"/>
        <end position="125"/>
    </location>
</feature>
<sequence>MKDKPRGARSLYELASAKCIRSIKLIKDVGEVPVHVVEPILAKMGAHQLEAIENMCPHLALSTDKIWQNLIEKDFSNRPLDDGRLRRTKPKDLYMKYRQEREDLRKDATERLKKTTQRLNRKKQESRIVQIDQLIDPSARRRRPEQFQAHKTPIMQKARQEALLKSKMFKEGIRFNQAPKTEKMRIPGGFKMSLQKGEKYQPITRGVKGSASIAVKDGKSLKGDATSSKEITQSSKRSMPLQSNTPTKKHHSSRSPKNNVFIYNS</sequence>
<evidence type="ECO:0000313" key="4">
    <source>
        <dbReference type="Proteomes" id="UP000094565"/>
    </source>
</evidence>
<proteinExistence type="predicted"/>
<dbReference type="InterPro" id="IPR010684">
    <property type="entry name" value="RNA_pol_II_trans_fac_SIII_A"/>
</dbReference>
<organism evidence="3 4">
    <name type="scientific">Komagataella pastoris</name>
    <name type="common">Yeast</name>
    <name type="synonym">Pichia pastoris</name>
    <dbReference type="NCBI Taxonomy" id="4922"/>
    <lineage>
        <taxon>Eukaryota</taxon>
        <taxon>Fungi</taxon>
        <taxon>Dikarya</taxon>
        <taxon>Ascomycota</taxon>
        <taxon>Saccharomycotina</taxon>
        <taxon>Pichiomycetes</taxon>
        <taxon>Pichiales</taxon>
        <taxon>Pichiaceae</taxon>
        <taxon>Komagataella</taxon>
    </lineage>
</organism>
<feature type="compositionally biased region" description="Polar residues" evidence="2">
    <location>
        <begin position="255"/>
        <end position="265"/>
    </location>
</feature>
<feature type="compositionally biased region" description="Polar residues" evidence="2">
    <location>
        <begin position="225"/>
        <end position="246"/>
    </location>
</feature>
<dbReference type="GO" id="GO:0006368">
    <property type="term" value="P:transcription elongation by RNA polymerase II"/>
    <property type="evidence" value="ECO:0007669"/>
    <property type="project" value="InterPro"/>
</dbReference>
<dbReference type="GO" id="GO:0070449">
    <property type="term" value="C:elongin complex"/>
    <property type="evidence" value="ECO:0007669"/>
    <property type="project" value="InterPro"/>
</dbReference>
<dbReference type="Proteomes" id="UP000094565">
    <property type="component" value="Chromosome 4"/>
</dbReference>
<name>A0A1B2JJ53_PICPA</name>
<dbReference type="PANTHER" id="PTHR15141:SF76">
    <property type="entry name" value="TRANSCRIPTION ELONGATION FACTOR B POLYPEPTIDE 3"/>
    <property type="match status" value="1"/>
</dbReference>
<reference evidence="3 4" key="1">
    <citation type="submission" date="2016-02" db="EMBL/GenBank/DDBJ databases">
        <title>Comparative genomic and transcriptomic foundation for Pichia pastoris.</title>
        <authorList>
            <person name="Love K.R."/>
            <person name="Shah K.A."/>
            <person name="Whittaker C.A."/>
            <person name="Wu J."/>
            <person name="Bartlett M.C."/>
            <person name="Ma D."/>
            <person name="Leeson R.L."/>
            <person name="Priest M."/>
            <person name="Young S.K."/>
            <person name="Love J.C."/>
        </authorList>
    </citation>
    <scope>NUCLEOTIDE SEQUENCE [LARGE SCALE GENOMIC DNA]</scope>
    <source>
        <strain evidence="3 4">ATCC 28485</strain>
    </source>
</reference>
<dbReference type="OrthoDB" id="21513at2759"/>
<dbReference type="EMBL" id="CP014587">
    <property type="protein sequence ID" value="ANZ77905.1"/>
    <property type="molecule type" value="Genomic_DNA"/>
</dbReference>
<protein>
    <submittedName>
        <fullName evidence="3">BA75_04764T0</fullName>
    </submittedName>
</protein>